<evidence type="ECO:0000256" key="2">
    <source>
        <dbReference type="SAM" id="Phobius"/>
    </source>
</evidence>
<dbReference type="EMBL" id="ADBJ01000025">
    <property type="protein sequence ID" value="EFA81726.1"/>
    <property type="molecule type" value="Genomic_DNA"/>
</dbReference>
<dbReference type="GeneID" id="31361204"/>
<sequence length="684" mass="79296">MNYTYNNNNNGFTITDLYLIFGLVLIAFLGGVAVAKKSNSQKNQSSNKKQKLDEVKEEVAYQEESYSHLMDMEFEEYIGEEEEEKEEEEDGSDGGDGDGGSTAVPSNDVDGSVYQQNIEYLPNGMRFTPEQMENIDFLKNNPFPKTSNSQGVKFKVPANYNTLSLHERIEIVFDTYFKEFLSQLHISTNEYQEHYKLVALRNRKKPPWYTRYTYFSLNDIKQYFAIFIYAGLVRTPNMEELWKKDDNILSFYNHSVFNILSFSKFKAIHRCLHYKGFGTIDKDGKLTSTDFQPIVDAVNDIFKANWSPGDTFSFDDDLYKWTGKGGSKKIIAGKADSVGNILWKLVDSFTYIYHFELEHYVKNIIKSQNIPVNLNQEILKRTEEALDKHLGRPVNFGTCIIIDAGILGSMDNIKHLQSKGYSFIVSVAKNKCKEVMDQIIPSRKGGNRKKNDFSTEGEMSFGSNKFHTAIAWQAKKDKTVFFFTNIPKPICQDKTHELRRVSRTKKTVKGEVTYTTKQLTTPRVVWVYNNCHNYVDSTKMIINPLRNIHRARTYSRVVFNDIFYAILYNSFVAFQSLEHNSTSSSTSENENSLRFKNYLLEVVNKILLKNPSIERNTRYTIVTPDLIDIEGAQEYCYYCLNNVNTNYKEKRTKQKCFCHNIALHKDCNMYFHNPLFKFNNLKHI</sequence>
<organism evidence="4 5">
    <name type="scientific">Heterostelium pallidum (strain ATCC 26659 / Pp 5 / PN500)</name>
    <name type="common">Cellular slime mold</name>
    <name type="synonym">Polysphondylium pallidum</name>
    <dbReference type="NCBI Taxonomy" id="670386"/>
    <lineage>
        <taxon>Eukaryota</taxon>
        <taxon>Amoebozoa</taxon>
        <taxon>Evosea</taxon>
        <taxon>Eumycetozoa</taxon>
        <taxon>Dictyostelia</taxon>
        <taxon>Acytosteliales</taxon>
        <taxon>Acytosteliaceae</taxon>
        <taxon>Heterostelium</taxon>
    </lineage>
</organism>
<keyword evidence="2" id="KW-0472">Membrane</keyword>
<dbReference type="Pfam" id="PF13843">
    <property type="entry name" value="DDE_Tnp_1_7"/>
    <property type="match status" value="1"/>
</dbReference>
<gene>
    <name evidence="4" type="ORF">PPL_05720</name>
</gene>
<dbReference type="InterPro" id="IPR029526">
    <property type="entry name" value="PGBD"/>
</dbReference>
<keyword evidence="2" id="KW-1133">Transmembrane helix</keyword>
<dbReference type="PANTHER" id="PTHR46599">
    <property type="entry name" value="PIGGYBAC TRANSPOSABLE ELEMENT-DERIVED PROTEIN 4"/>
    <property type="match status" value="1"/>
</dbReference>
<feature type="compositionally biased region" description="Basic and acidic residues" evidence="1">
    <location>
        <begin position="50"/>
        <end position="59"/>
    </location>
</feature>
<accession>D3BAY9</accession>
<dbReference type="RefSeq" id="XP_020433843.1">
    <property type="nucleotide sequence ID" value="XM_020576594.1"/>
</dbReference>
<protein>
    <recommendedName>
        <fullName evidence="3">PiggyBac transposable element-derived protein domain-containing protein</fullName>
    </recommendedName>
</protein>
<dbReference type="InParanoid" id="D3BAY9"/>
<feature type="domain" description="PiggyBac transposable element-derived protein" evidence="3">
    <location>
        <begin position="179"/>
        <end position="571"/>
    </location>
</feature>
<dbReference type="Proteomes" id="UP000001396">
    <property type="component" value="Unassembled WGS sequence"/>
</dbReference>
<feature type="transmembrane region" description="Helical" evidence="2">
    <location>
        <begin position="17"/>
        <end position="35"/>
    </location>
</feature>
<keyword evidence="5" id="KW-1185">Reference proteome</keyword>
<feature type="region of interest" description="Disordered" evidence="1">
    <location>
        <begin position="79"/>
        <end position="110"/>
    </location>
</feature>
<evidence type="ECO:0000256" key="1">
    <source>
        <dbReference type="SAM" id="MobiDB-lite"/>
    </source>
</evidence>
<evidence type="ECO:0000313" key="4">
    <source>
        <dbReference type="EMBL" id="EFA81726.1"/>
    </source>
</evidence>
<feature type="region of interest" description="Disordered" evidence="1">
    <location>
        <begin position="39"/>
        <end position="62"/>
    </location>
</feature>
<dbReference type="PANTHER" id="PTHR46599:SF3">
    <property type="entry name" value="PIGGYBAC TRANSPOSABLE ELEMENT-DERIVED PROTEIN 4"/>
    <property type="match status" value="1"/>
</dbReference>
<feature type="compositionally biased region" description="Acidic residues" evidence="1">
    <location>
        <begin position="79"/>
        <end position="96"/>
    </location>
</feature>
<dbReference type="AlphaFoldDB" id="D3BAY9"/>
<comment type="caution">
    <text evidence="4">The sequence shown here is derived from an EMBL/GenBank/DDBJ whole genome shotgun (WGS) entry which is preliminary data.</text>
</comment>
<name>D3BAY9_HETP5</name>
<proteinExistence type="predicted"/>
<evidence type="ECO:0000259" key="3">
    <source>
        <dbReference type="Pfam" id="PF13843"/>
    </source>
</evidence>
<reference evidence="4 5" key="1">
    <citation type="journal article" date="2011" name="Genome Res.">
        <title>Phylogeny-wide analysis of social amoeba genomes highlights ancient origins for complex intercellular communication.</title>
        <authorList>
            <person name="Heidel A.J."/>
            <person name="Lawal H.M."/>
            <person name="Felder M."/>
            <person name="Schilde C."/>
            <person name="Helps N.R."/>
            <person name="Tunggal B."/>
            <person name="Rivero F."/>
            <person name="John U."/>
            <person name="Schleicher M."/>
            <person name="Eichinger L."/>
            <person name="Platzer M."/>
            <person name="Noegel A.A."/>
            <person name="Schaap P."/>
            <person name="Gloeckner G."/>
        </authorList>
    </citation>
    <scope>NUCLEOTIDE SEQUENCE [LARGE SCALE GENOMIC DNA]</scope>
    <source>
        <strain evidence="5">ATCC 26659 / Pp 5 / PN500</strain>
    </source>
</reference>
<evidence type="ECO:0000313" key="5">
    <source>
        <dbReference type="Proteomes" id="UP000001396"/>
    </source>
</evidence>
<keyword evidence="2" id="KW-0812">Transmembrane</keyword>